<dbReference type="Pfam" id="PF00892">
    <property type="entry name" value="EamA"/>
    <property type="match status" value="2"/>
</dbReference>
<feature type="transmembrane region" description="Helical" evidence="5">
    <location>
        <begin position="150"/>
        <end position="169"/>
    </location>
</feature>
<protein>
    <submittedName>
        <fullName evidence="7">DMT family transporter</fullName>
    </submittedName>
</protein>
<feature type="transmembrane region" description="Helical" evidence="5">
    <location>
        <begin position="270"/>
        <end position="287"/>
    </location>
</feature>
<keyword evidence="8" id="KW-1185">Reference proteome</keyword>
<evidence type="ECO:0000313" key="7">
    <source>
        <dbReference type="EMBL" id="QCO58013.1"/>
    </source>
</evidence>
<dbReference type="Proteomes" id="UP000298631">
    <property type="component" value="Plasmid unnamed1"/>
</dbReference>
<name>A0A4P8ELY3_9RHOB</name>
<proteinExistence type="predicted"/>
<dbReference type="PANTHER" id="PTHR32322:SF9">
    <property type="entry name" value="AMINO-ACID METABOLITE EFFLUX PUMP-RELATED"/>
    <property type="match status" value="1"/>
</dbReference>
<feature type="transmembrane region" description="Helical" evidence="5">
    <location>
        <begin position="33"/>
        <end position="52"/>
    </location>
</feature>
<evidence type="ECO:0000256" key="5">
    <source>
        <dbReference type="SAM" id="Phobius"/>
    </source>
</evidence>
<dbReference type="InterPro" id="IPR037185">
    <property type="entry name" value="EmrE-like"/>
</dbReference>
<evidence type="ECO:0000256" key="4">
    <source>
        <dbReference type="ARBA" id="ARBA00023136"/>
    </source>
</evidence>
<feature type="domain" description="EamA" evidence="6">
    <location>
        <begin position="7"/>
        <end position="138"/>
    </location>
</feature>
<feature type="transmembrane region" description="Helical" evidence="5">
    <location>
        <begin position="181"/>
        <end position="202"/>
    </location>
</feature>
<dbReference type="InterPro" id="IPR050638">
    <property type="entry name" value="AA-Vitamin_Transporters"/>
</dbReference>
<dbReference type="InterPro" id="IPR000620">
    <property type="entry name" value="EamA_dom"/>
</dbReference>
<dbReference type="KEGG" id="pseb:EOK75_15595"/>
<keyword evidence="4 5" id="KW-0472">Membrane</keyword>
<accession>A0A4P8ELY3</accession>
<gene>
    <name evidence="7" type="ORF">EOK75_15595</name>
</gene>
<keyword evidence="7" id="KW-0614">Plasmid</keyword>
<feature type="transmembrane region" description="Helical" evidence="5">
    <location>
        <begin position="243"/>
        <end position="264"/>
    </location>
</feature>
<dbReference type="OrthoDB" id="9810556at2"/>
<evidence type="ECO:0000259" key="6">
    <source>
        <dbReference type="Pfam" id="PF00892"/>
    </source>
</evidence>
<feature type="transmembrane region" description="Helical" evidence="5">
    <location>
        <begin position="125"/>
        <end position="144"/>
    </location>
</feature>
<evidence type="ECO:0000313" key="8">
    <source>
        <dbReference type="Proteomes" id="UP000298631"/>
    </source>
</evidence>
<reference evidence="7 8" key="1">
    <citation type="submission" date="2019-05" db="EMBL/GenBank/DDBJ databases">
        <title>Pseudorhodobacter turbinis sp. nov., isolated from the gut of the Korean turban shell.</title>
        <authorList>
            <person name="Jeong Y.-S."/>
            <person name="Kang W.-R."/>
            <person name="Bae J.-W."/>
        </authorList>
    </citation>
    <scope>NUCLEOTIDE SEQUENCE [LARGE SCALE GENOMIC DNA]</scope>
    <source>
        <strain evidence="7 8">S12M18</strain>
        <plasmid evidence="7 8">unnamed1</plasmid>
    </source>
</reference>
<organism evidence="7 8">
    <name type="scientific">Pseudorhodobacter turbinis</name>
    <dbReference type="NCBI Taxonomy" id="2500533"/>
    <lineage>
        <taxon>Bacteria</taxon>
        <taxon>Pseudomonadati</taxon>
        <taxon>Pseudomonadota</taxon>
        <taxon>Alphaproteobacteria</taxon>
        <taxon>Rhodobacterales</taxon>
        <taxon>Paracoccaceae</taxon>
        <taxon>Pseudorhodobacter</taxon>
    </lineage>
</organism>
<feature type="transmembrane region" description="Helical" evidence="5">
    <location>
        <begin position="7"/>
        <end position="27"/>
    </location>
</feature>
<feature type="domain" description="EamA" evidence="6">
    <location>
        <begin position="154"/>
        <end position="286"/>
    </location>
</feature>
<feature type="transmembrane region" description="Helical" evidence="5">
    <location>
        <begin position="64"/>
        <end position="86"/>
    </location>
</feature>
<feature type="transmembrane region" description="Helical" evidence="5">
    <location>
        <begin position="92"/>
        <end position="113"/>
    </location>
</feature>
<dbReference type="EMBL" id="CP039965">
    <property type="protein sequence ID" value="QCO58013.1"/>
    <property type="molecule type" value="Genomic_DNA"/>
</dbReference>
<evidence type="ECO:0000256" key="1">
    <source>
        <dbReference type="ARBA" id="ARBA00004141"/>
    </source>
</evidence>
<dbReference type="GO" id="GO:0016020">
    <property type="term" value="C:membrane"/>
    <property type="evidence" value="ECO:0007669"/>
    <property type="project" value="UniProtKB-SubCell"/>
</dbReference>
<keyword evidence="2 5" id="KW-0812">Transmembrane</keyword>
<evidence type="ECO:0000256" key="2">
    <source>
        <dbReference type="ARBA" id="ARBA00022692"/>
    </source>
</evidence>
<dbReference type="AlphaFoldDB" id="A0A4P8ELY3"/>
<geneLocation type="plasmid" evidence="7 8">
    <name>unnamed1</name>
</geneLocation>
<comment type="subcellular location">
    <subcellularLocation>
        <location evidence="1">Membrane</location>
        <topology evidence="1">Multi-pass membrane protein</topology>
    </subcellularLocation>
</comment>
<dbReference type="PANTHER" id="PTHR32322">
    <property type="entry name" value="INNER MEMBRANE TRANSPORTER"/>
    <property type="match status" value="1"/>
</dbReference>
<evidence type="ECO:0000256" key="3">
    <source>
        <dbReference type="ARBA" id="ARBA00022989"/>
    </source>
</evidence>
<sequence>MSGFDWLLLAALSLLWGGSFFFVQLAVGHLPAFTIVLLRVSLAAVALGFVLLATGTAFPKGWPVWRALLVMGAVNNALPFTFFVLAQGEIGSALAAVLNATTPLFTLVVAHIWTSDERLSPAKSLGLALGFAGVLVMMGGAALAAGSATVLAQMACLGAALCYALASVWGRRFKRMGVPPLATAFGMLTASSLMMLPLVLLVDRPWALPLPGAVPVAAILGLALLSTALAYQIYFRLLASAGAVNLALVTFLIPVSAIGLAVLVLGETLAPRHMAGMGLIALGLLVLDGRLRRAKAPSAGSC</sequence>
<feature type="transmembrane region" description="Helical" evidence="5">
    <location>
        <begin position="208"/>
        <end position="231"/>
    </location>
</feature>
<dbReference type="SUPFAM" id="SSF103481">
    <property type="entry name" value="Multidrug resistance efflux transporter EmrE"/>
    <property type="match status" value="2"/>
</dbReference>
<keyword evidence="3 5" id="KW-1133">Transmembrane helix</keyword>